<proteinExistence type="predicted"/>
<dbReference type="InterPro" id="IPR018004">
    <property type="entry name" value="KilA/APSES_HTH"/>
</dbReference>
<feature type="domain" description="KilA/APSES-type HTH DNA-binding" evidence="1">
    <location>
        <begin position="17"/>
        <end position="59"/>
    </location>
</feature>
<dbReference type="HOGENOM" id="CLU_1746608_0_0_3"/>
<keyword evidence="3" id="KW-1185">Reference proteome</keyword>
<dbReference type="KEGG" id="csg:Cylst_5412"/>
<evidence type="ECO:0000313" key="3">
    <source>
        <dbReference type="Proteomes" id="UP000010475"/>
    </source>
</evidence>
<dbReference type="AlphaFoldDB" id="K9X707"/>
<protein>
    <submittedName>
        <fullName evidence="2">KilA-N domain-containing protein</fullName>
    </submittedName>
</protein>
<dbReference type="Proteomes" id="UP000010475">
    <property type="component" value="Chromosome"/>
</dbReference>
<accession>K9X707</accession>
<evidence type="ECO:0000313" key="2">
    <source>
        <dbReference type="EMBL" id="AFZ27432.1"/>
    </source>
</evidence>
<dbReference type="Pfam" id="PF04383">
    <property type="entry name" value="KilA-N"/>
    <property type="match status" value="1"/>
</dbReference>
<gene>
    <name evidence="2" type="ORF">Cylst_5412</name>
</gene>
<name>K9X707_9NOST</name>
<sequence>MSEIEKFSELVQDAQRGDGYINATKWCKAFGSRLDKWKQLPETKAKADDLSHTLKNSVSNSEIFHTPQAGVSNFESVKITGSEISLALELKIDIGVRDAISIVKDLAIANTYPLMNEADQQKFKSKYFWSARRFNFVPTEDCPTPPLID</sequence>
<dbReference type="eggNOG" id="ENOG5030NWC">
    <property type="taxonomic scope" value="Bacteria"/>
</dbReference>
<dbReference type="RefSeq" id="WP_015210667.1">
    <property type="nucleotide sequence ID" value="NC_019757.1"/>
</dbReference>
<dbReference type="EMBL" id="CP003642">
    <property type="protein sequence ID" value="AFZ27432.1"/>
    <property type="molecule type" value="Genomic_DNA"/>
</dbReference>
<evidence type="ECO:0000259" key="1">
    <source>
        <dbReference type="Pfam" id="PF04383"/>
    </source>
</evidence>
<organism evidence="2 3">
    <name type="scientific">Cylindrospermum stagnale PCC 7417</name>
    <dbReference type="NCBI Taxonomy" id="56107"/>
    <lineage>
        <taxon>Bacteria</taxon>
        <taxon>Bacillati</taxon>
        <taxon>Cyanobacteriota</taxon>
        <taxon>Cyanophyceae</taxon>
        <taxon>Nostocales</taxon>
        <taxon>Nostocaceae</taxon>
        <taxon>Cylindrospermum</taxon>
    </lineage>
</organism>
<reference evidence="2 3" key="1">
    <citation type="submission" date="2012-06" db="EMBL/GenBank/DDBJ databases">
        <title>Finished chromosome of genome of Cylindrospermum stagnale PCC 7417.</title>
        <authorList>
            <consortium name="US DOE Joint Genome Institute"/>
            <person name="Gugger M."/>
            <person name="Coursin T."/>
            <person name="Rippka R."/>
            <person name="Tandeau De Marsac N."/>
            <person name="Huntemann M."/>
            <person name="Wei C.-L."/>
            <person name="Han J."/>
            <person name="Detter J.C."/>
            <person name="Han C."/>
            <person name="Tapia R."/>
            <person name="Chen A."/>
            <person name="Kyrpides N."/>
            <person name="Mavromatis K."/>
            <person name="Markowitz V."/>
            <person name="Szeto E."/>
            <person name="Ivanova N."/>
            <person name="Pagani I."/>
            <person name="Pati A."/>
            <person name="Goodwin L."/>
            <person name="Nordberg H.P."/>
            <person name="Cantor M.N."/>
            <person name="Hua S.X."/>
            <person name="Woyke T."/>
            <person name="Kerfeld C.A."/>
        </authorList>
    </citation>
    <scope>NUCLEOTIDE SEQUENCE [LARGE SCALE GENOMIC DNA]</scope>
    <source>
        <strain evidence="2 3">PCC 7417</strain>
    </source>
</reference>
<dbReference type="OrthoDB" id="6966367at2"/>